<dbReference type="SUPFAM" id="SSF53300">
    <property type="entry name" value="vWA-like"/>
    <property type="match status" value="1"/>
</dbReference>
<keyword evidence="4" id="KW-1185">Reference proteome</keyword>
<accession>A0A8S1EW67</accession>
<protein>
    <recommendedName>
        <fullName evidence="2">VWFA domain-containing protein</fullName>
    </recommendedName>
</protein>
<dbReference type="PROSITE" id="PS50234">
    <property type="entry name" value="VWFA"/>
    <property type="match status" value="1"/>
</dbReference>
<dbReference type="InterPro" id="IPR000008">
    <property type="entry name" value="C2_dom"/>
</dbReference>
<sequence>MLLVSANSMAAIGVELSFGVRNVRFYNGFDGVRARIHSLDANDGDIIEQIGQTEVIYNNQNVQFSEKCSINFRFEKIQRLKVTINSMNSSTNSAMGVYGDVQFDLAILMSNGGSIALPIPNTRSMLDIFANVSEYYSQHLELKFSGSYLHSPNNLPLAFYYILSLPAGNRNIMLHKSEIIKDEKYPIWSSFRIPLFILNFYNESPIQIHVYNIVGNHPDELVGHCATTLTQLQRGVGAFNSYMLKHSSGARVHEKTYVELKEIQLVPGPSFFEMLKNKTNLHVTEAIDLTASNGNPVQENSLHYIHPHRPSPYLKAILQVTPPLLAYMPNPSNPEIGALGFGANVSTGTSLQLSHCFFLNGSHTDHRVSGLVGLIDAYRNSSMSVQPFAPTDFSEVIYFVSKFAKAETIRKVGLYFVLVIFSDGGPAVKLAMRRTIDAVVDASFHPMSIIAIGVGNDRDFTPMRNLENMAMKHSDGRPLARQNYTFVEATDLEESDVLSMIPLQMIQWKQKFAS</sequence>
<dbReference type="InterPro" id="IPR035892">
    <property type="entry name" value="C2_domain_sf"/>
</dbReference>
<evidence type="ECO:0000313" key="4">
    <source>
        <dbReference type="Proteomes" id="UP000494206"/>
    </source>
</evidence>
<dbReference type="SUPFAM" id="SSF49562">
    <property type="entry name" value="C2 domain (Calcium/lipid-binding domain, CaLB)"/>
    <property type="match status" value="1"/>
</dbReference>
<dbReference type="GO" id="GO:0005544">
    <property type="term" value="F:calcium-dependent phospholipid binding"/>
    <property type="evidence" value="ECO:0007669"/>
    <property type="project" value="InterPro"/>
</dbReference>
<dbReference type="Pfam" id="PF07002">
    <property type="entry name" value="Copine"/>
    <property type="match status" value="1"/>
</dbReference>
<dbReference type="GO" id="GO:0005886">
    <property type="term" value="C:plasma membrane"/>
    <property type="evidence" value="ECO:0007669"/>
    <property type="project" value="TreeGrafter"/>
</dbReference>
<gene>
    <name evidence="3" type="ORF">CBOVIS_LOCUS8149</name>
</gene>
<dbReference type="PANTHER" id="PTHR10857">
    <property type="entry name" value="COPINE"/>
    <property type="match status" value="1"/>
</dbReference>
<proteinExistence type="inferred from homology"/>
<dbReference type="Pfam" id="PF00168">
    <property type="entry name" value="C2"/>
    <property type="match status" value="1"/>
</dbReference>
<dbReference type="AlphaFoldDB" id="A0A8S1EW67"/>
<dbReference type="Proteomes" id="UP000494206">
    <property type="component" value="Unassembled WGS sequence"/>
</dbReference>
<dbReference type="InterPro" id="IPR010734">
    <property type="entry name" value="Copine_C"/>
</dbReference>
<dbReference type="EMBL" id="CADEPM010000005">
    <property type="protein sequence ID" value="CAB3406020.1"/>
    <property type="molecule type" value="Genomic_DNA"/>
</dbReference>
<name>A0A8S1EW67_9PELO</name>
<evidence type="ECO:0000313" key="3">
    <source>
        <dbReference type="EMBL" id="CAB3406020.1"/>
    </source>
</evidence>
<dbReference type="InterPro" id="IPR036465">
    <property type="entry name" value="vWFA_dom_sf"/>
</dbReference>
<comment type="similarity">
    <text evidence="1">Belongs to the copine family.</text>
</comment>
<feature type="domain" description="VWFA" evidence="2">
    <location>
        <begin position="282"/>
        <end position="501"/>
    </location>
</feature>
<dbReference type="OrthoDB" id="5855668at2759"/>
<organism evidence="3 4">
    <name type="scientific">Caenorhabditis bovis</name>
    <dbReference type="NCBI Taxonomy" id="2654633"/>
    <lineage>
        <taxon>Eukaryota</taxon>
        <taxon>Metazoa</taxon>
        <taxon>Ecdysozoa</taxon>
        <taxon>Nematoda</taxon>
        <taxon>Chromadorea</taxon>
        <taxon>Rhabditida</taxon>
        <taxon>Rhabditina</taxon>
        <taxon>Rhabditomorpha</taxon>
        <taxon>Rhabditoidea</taxon>
        <taxon>Rhabditidae</taxon>
        <taxon>Peloderinae</taxon>
        <taxon>Caenorhabditis</taxon>
    </lineage>
</organism>
<dbReference type="GO" id="GO:0071277">
    <property type="term" value="P:cellular response to calcium ion"/>
    <property type="evidence" value="ECO:0007669"/>
    <property type="project" value="TreeGrafter"/>
</dbReference>
<evidence type="ECO:0000259" key="2">
    <source>
        <dbReference type="PROSITE" id="PS50234"/>
    </source>
</evidence>
<comment type="caution">
    <text evidence="3">The sequence shown here is derived from an EMBL/GenBank/DDBJ whole genome shotgun (WGS) entry which is preliminary data.</text>
</comment>
<evidence type="ECO:0000256" key="1">
    <source>
        <dbReference type="ARBA" id="ARBA00009048"/>
    </source>
</evidence>
<dbReference type="PANTHER" id="PTHR10857:SF111">
    <property type="entry name" value="VWFA DOMAIN-CONTAINING PROTEIN"/>
    <property type="match status" value="1"/>
</dbReference>
<reference evidence="3 4" key="1">
    <citation type="submission" date="2020-04" db="EMBL/GenBank/DDBJ databases">
        <authorList>
            <person name="Laetsch R D."/>
            <person name="Stevens L."/>
            <person name="Kumar S."/>
            <person name="Blaxter L. M."/>
        </authorList>
    </citation>
    <scope>NUCLEOTIDE SEQUENCE [LARGE SCALE GENOMIC DNA]</scope>
</reference>
<dbReference type="InterPro" id="IPR045052">
    <property type="entry name" value="Copine"/>
</dbReference>
<dbReference type="InterPro" id="IPR002035">
    <property type="entry name" value="VWF_A"/>
</dbReference>